<feature type="compositionally biased region" description="Polar residues" evidence="1">
    <location>
        <begin position="14"/>
        <end position="29"/>
    </location>
</feature>
<organism evidence="2 3">
    <name type="scientific">Rhizoctonia solani AG-3 Rhs1AP</name>
    <dbReference type="NCBI Taxonomy" id="1086054"/>
    <lineage>
        <taxon>Eukaryota</taxon>
        <taxon>Fungi</taxon>
        <taxon>Dikarya</taxon>
        <taxon>Basidiomycota</taxon>
        <taxon>Agaricomycotina</taxon>
        <taxon>Agaricomycetes</taxon>
        <taxon>Cantharellales</taxon>
        <taxon>Ceratobasidiaceae</taxon>
        <taxon>Rhizoctonia</taxon>
    </lineage>
</organism>
<feature type="region of interest" description="Disordered" evidence="1">
    <location>
        <begin position="50"/>
        <end position="73"/>
    </location>
</feature>
<dbReference type="GO" id="GO:0005886">
    <property type="term" value="C:plasma membrane"/>
    <property type="evidence" value="ECO:0007669"/>
    <property type="project" value="TreeGrafter"/>
</dbReference>
<sequence>MSAAAPSRARRATMTLSATTPATISSNIRTHMPKAPDILDPAYNGASYDPFVTPAQSTQSHGHYKDSDMEHGYERRDTFQSEASNHDLVHIDPRYYNQQYYDPYASRRDTDTESELEHPYLVQPYKTSNDSLINQQRPAPSEVSTPTFNDYAPGAPCEPYPTWGADRQIPLSKEEIEDIFLDLTQKFGFQCDSMRNQFDFLMQLLDSRASRMSPEQALTTLHADYIGGPHANYRKWYFAAQLGLDDAVGQTQNPGVKRLQSIKRTKGSPRPATGAARSLESAINRWRQAMHQMSPYIRKKNPT</sequence>
<feature type="compositionally biased region" description="Basic and acidic residues" evidence="1">
    <location>
        <begin position="63"/>
        <end position="73"/>
    </location>
</feature>
<proteinExistence type="predicted"/>
<accession>A0A0A1UHU2</accession>
<feature type="region of interest" description="Disordered" evidence="1">
    <location>
        <begin position="1"/>
        <end position="37"/>
    </location>
</feature>
<dbReference type="GO" id="GO:0006075">
    <property type="term" value="P:(1-&gt;3)-beta-D-glucan biosynthetic process"/>
    <property type="evidence" value="ECO:0007669"/>
    <property type="project" value="TreeGrafter"/>
</dbReference>
<reference evidence="3" key="1">
    <citation type="journal article" date="2014" name="Genome Announc.">
        <title>Draft genome sequence of the plant-pathogenic soil fungus Rhizoctonia solani anastomosis group 3 strain Rhs1AP.</title>
        <authorList>
            <person name="Cubeta M.A."/>
            <person name="Thomas E."/>
            <person name="Dean R.A."/>
            <person name="Jabaji S."/>
            <person name="Neate S.M."/>
            <person name="Tavantzis S."/>
            <person name="Toda T."/>
            <person name="Vilgalys R."/>
            <person name="Bharathan N."/>
            <person name="Fedorova-Abrams N."/>
            <person name="Pakala S.B."/>
            <person name="Pakala S.M."/>
            <person name="Zafar N."/>
            <person name="Joardar V."/>
            <person name="Losada L."/>
            <person name="Nierman W.C."/>
        </authorList>
    </citation>
    <scope>NUCLEOTIDE SEQUENCE [LARGE SCALE GENOMIC DNA]</scope>
    <source>
        <strain evidence="3">AG-3</strain>
    </source>
</reference>
<evidence type="ECO:0000256" key="1">
    <source>
        <dbReference type="SAM" id="MobiDB-lite"/>
    </source>
</evidence>
<dbReference type="PANTHER" id="PTHR12741:SF48">
    <property type="entry name" value="1,3-BETA-GLUCAN SYNTHASE COMPONENT FKS1-RELATED"/>
    <property type="match status" value="1"/>
</dbReference>
<evidence type="ECO:0000313" key="3">
    <source>
        <dbReference type="Proteomes" id="UP000030108"/>
    </source>
</evidence>
<comment type="caution">
    <text evidence="2">The sequence shown here is derived from an EMBL/GenBank/DDBJ whole genome shotgun (WGS) entry which is preliminary data.</text>
</comment>
<dbReference type="Proteomes" id="UP000030108">
    <property type="component" value="Unassembled WGS sequence"/>
</dbReference>
<dbReference type="GO" id="GO:0051278">
    <property type="term" value="P:fungal-type cell wall polysaccharide biosynthetic process"/>
    <property type="evidence" value="ECO:0007669"/>
    <property type="project" value="TreeGrafter"/>
</dbReference>
<feature type="non-terminal residue" evidence="2">
    <location>
        <position position="303"/>
    </location>
</feature>
<dbReference type="PANTHER" id="PTHR12741">
    <property type="entry name" value="LYST-INTERACTING PROTEIN LIP5 DOPAMINE RESPONSIVE PROTEIN DRG-1"/>
    <property type="match status" value="1"/>
</dbReference>
<dbReference type="AlphaFoldDB" id="A0A0A1UHU2"/>
<name>A0A0A1UHU2_9AGAM</name>
<protein>
    <submittedName>
        <fullName evidence="2">1,3-beta-glucan synthase</fullName>
    </submittedName>
</protein>
<dbReference type="GO" id="GO:0003843">
    <property type="term" value="F:1,3-beta-D-glucan synthase activity"/>
    <property type="evidence" value="ECO:0007669"/>
    <property type="project" value="TreeGrafter"/>
</dbReference>
<feature type="region of interest" description="Disordered" evidence="1">
    <location>
        <begin position="134"/>
        <end position="163"/>
    </location>
</feature>
<dbReference type="EMBL" id="JATN01000321">
    <property type="protein sequence ID" value="EUC58195.1"/>
    <property type="molecule type" value="Genomic_DNA"/>
</dbReference>
<evidence type="ECO:0000313" key="2">
    <source>
        <dbReference type="EMBL" id="EUC58195.1"/>
    </source>
</evidence>
<dbReference type="OrthoDB" id="3266501at2759"/>
<feature type="compositionally biased region" description="Polar residues" evidence="1">
    <location>
        <begin position="134"/>
        <end position="148"/>
    </location>
</feature>
<gene>
    <name evidence="2" type="ORF">RSOL_236940</name>
</gene>